<dbReference type="Proteomes" id="UP001290462">
    <property type="component" value="Unassembled WGS sequence"/>
</dbReference>
<reference evidence="2" key="1">
    <citation type="submission" date="2023-08" db="EMBL/GenBank/DDBJ databases">
        <title>Genomic characterization of piscicolin 126 produced by Carnobacterium maltaromaticum CM22 strain isolated from salmon (Salmo salar).</title>
        <authorList>
            <person name="Gonzalez-Gragera E."/>
            <person name="Garcia-Lopez J.D."/>
            <person name="Teso-Perez C."/>
            <person name="Gimenez-Hernandez I."/>
            <person name="Peralta-Sanchez J.M."/>
            <person name="Valdivia E."/>
            <person name="Montalban-Lopez M."/>
            <person name="Martin-Platero A.M."/>
            <person name="Banos A."/>
            <person name="Martinez-Bueno M."/>
        </authorList>
    </citation>
    <scope>NUCLEOTIDE SEQUENCE</scope>
    <source>
        <strain evidence="2">CM22</strain>
    </source>
</reference>
<evidence type="ECO:0000313" key="3">
    <source>
        <dbReference type="Proteomes" id="UP001290462"/>
    </source>
</evidence>
<sequence>MSTKEIIKNLLRNKNMTIAELERALGFSNGTIGKWDKQNPSIDKLTKVADYFNVTTDYLLDRNNTPEWATKKDILDLRSFLEADVNMAFNGSDLSNEEMERVQNNLINLYWKIGNEMKGEKEKRDNKSE</sequence>
<dbReference type="Pfam" id="PF01381">
    <property type="entry name" value="HTH_3"/>
    <property type="match status" value="1"/>
</dbReference>
<dbReference type="EMBL" id="JAVBVO010000003">
    <property type="protein sequence ID" value="MDZ5759662.1"/>
    <property type="molecule type" value="Genomic_DNA"/>
</dbReference>
<evidence type="ECO:0000313" key="2">
    <source>
        <dbReference type="EMBL" id="MDZ5759662.1"/>
    </source>
</evidence>
<gene>
    <name evidence="2" type="ORF">RAK27_13450</name>
</gene>
<dbReference type="GO" id="GO:0003677">
    <property type="term" value="F:DNA binding"/>
    <property type="evidence" value="ECO:0007669"/>
    <property type="project" value="InterPro"/>
</dbReference>
<dbReference type="PROSITE" id="PS50943">
    <property type="entry name" value="HTH_CROC1"/>
    <property type="match status" value="1"/>
</dbReference>
<protein>
    <submittedName>
        <fullName evidence="2">Helix-turn-helix transcriptional regulator</fullName>
    </submittedName>
</protein>
<evidence type="ECO:0000259" key="1">
    <source>
        <dbReference type="PROSITE" id="PS50943"/>
    </source>
</evidence>
<accession>A0AAW9K881</accession>
<dbReference type="SUPFAM" id="SSF47413">
    <property type="entry name" value="lambda repressor-like DNA-binding domains"/>
    <property type="match status" value="1"/>
</dbReference>
<organism evidence="2 3">
    <name type="scientific">Carnobacterium maltaromaticum</name>
    <name type="common">Carnobacterium piscicola</name>
    <dbReference type="NCBI Taxonomy" id="2751"/>
    <lineage>
        <taxon>Bacteria</taxon>
        <taxon>Bacillati</taxon>
        <taxon>Bacillota</taxon>
        <taxon>Bacilli</taxon>
        <taxon>Lactobacillales</taxon>
        <taxon>Carnobacteriaceae</taxon>
        <taxon>Carnobacterium</taxon>
    </lineage>
</organism>
<dbReference type="SMART" id="SM00530">
    <property type="entry name" value="HTH_XRE"/>
    <property type="match status" value="1"/>
</dbReference>
<dbReference type="AlphaFoldDB" id="A0AAW9K881"/>
<dbReference type="RefSeq" id="WP_322809340.1">
    <property type="nucleotide sequence ID" value="NZ_JAVBVO010000003.1"/>
</dbReference>
<dbReference type="CDD" id="cd00093">
    <property type="entry name" value="HTH_XRE"/>
    <property type="match status" value="1"/>
</dbReference>
<dbReference type="Gene3D" id="1.10.260.40">
    <property type="entry name" value="lambda repressor-like DNA-binding domains"/>
    <property type="match status" value="1"/>
</dbReference>
<comment type="caution">
    <text evidence="2">The sequence shown here is derived from an EMBL/GenBank/DDBJ whole genome shotgun (WGS) entry which is preliminary data.</text>
</comment>
<dbReference type="InterPro" id="IPR010982">
    <property type="entry name" value="Lambda_DNA-bd_dom_sf"/>
</dbReference>
<dbReference type="InterPro" id="IPR001387">
    <property type="entry name" value="Cro/C1-type_HTH"/>
</dbReference>
<feature type="domain" description="HTH cro/C1-type" evidence="1">
    <location>
        <begin position="7"/>
        <end position="59"/>
    </location>
</feature>
<proteinExistence type="predicted"/>
<name>A0AAW9K881_CARML</name>